<dbReference type="GeneID" id="8862696"/>
<gene>
    <name evidence="1" type="ORF">NAEGRDRAFT_75872</name>
</gene>
<dbReference type="VEuPathDB" id="AmoebaDB:NAEGRDRAFT_75872"/>
<sequence length="145" mass="15664">MSSSTIPSYTANLSAPYPLCEKSSHSFSISKSGHTFNFRMDVSSISSESLSASYASMGYYLRESASVFLLGNNQGEEQAVAHYCHRYGPSSDTSALYGYIVGQGEASAENCLDMSMFGNFANNIQTHFESNWDSSSLPGKSCIIA</sequence>
<organism evidence="2">
    <name type="scientific">Naegleria gruberi</name>
    <name type="common">Amoeba</name>
    <dbReference type="NCBI Taxonomy" id="5762"/>
    <lineage>
        <taxon>Eukaryota</taxon>
        <taxon>Discoba</taxon>
        <taxon>Heterolobosea</taxon>
        <taxon>Tetramitia</taxon>
        <taxon>Eutetramitia</taxon>
        <taxon>Vahlkampfiidae</taxon>
        <taxon>Naegleria</taxon>
    </lineage>
</organism>
<evidence type="ECO:0000313" key="1">
    <source>
        <dbReference type="EMBL" id="EFC36480.1"/>
    </source>
</evidence>
<proteinExistence type="predicted"/>
<dbReference type="AlphaFoldDB" id="D2W3A0"/>
<dbReference type="Proteomes" id="UP000006671">
    <property type="component" value="Unassembled WGS sequence"/>
</dbReference>
<reference evidence="1 2" key="1">
    <citation type="journal article" date="2010" name="Cell">
        <title>The genome of Naegleria gruberi illuminates early eukaryotic versatility.</title>
        <authorList>
            <person name="Fritz-Laylin L.K."/>
            <person name="Prochnik S.E."/>
            <person name="Ginger M.L."/>
            <person name="Dacks J.B."/>
            <person name="Carpenter M.L."/>
            <person name="Field M.C."/>
            <person name="Kuo A."/>
            <person name="Paredez A."/>
            <person name="Chapman J."/>
            <person name="Pham J."/>
            <person name="Shu S."/>
            <person name="Neupane R."/>
            <person name="Cipriano M."/>
            <person name="Mancuso J."/>
            <person name="Tu H."/>
            <person name="Salamov A."/>
            <person name="Lindquist E."/>
            <person name="Shapiro H."/>
            <person name="Lucas S."/>
            <person name="Grigoriev I.V."/>
            <person name="Cande W.Z."/>
            <person name="Fulton C."/>
            <person name="Rokhsar D.S."/>
            <person name="Dawson S.C."/>
        </authorList>
    </citation>
    <scope>NUCLEOTIDE SEQUENCE [LARGE SCALE GENOMIC DNA]</scope>
    <source>
        <strain evidence="1 2">NEG-M</strain>
    </source>
</reference>
<evidence type="ECO:0000313" key="2">
    <source>
        <dbReference type="Proteomes" id="UP000006671"/>
    </source>
</evidence>
<dbReference type="EMBL" id="GG738930">
    <property type="protein sequence ID" value="EFC36480.1"/>
    <property type="molecule type" value="Genomic_DNA"/>
</dbReference>
<accession>D2W3A0</accession>
<dbReference type="RefSeq" id="XP_002669224.1">
    <property type="nucleotide sequence ID" value="XM_002669178.1"/>
</dbReference>
<keyword evidence="2" id="KW-1185">Reference proteome</keyword>
<protein>
    <submittedName>
        <fullName evidence="1">Predicted protein</fullName>
    </submittedName>
</protein>
<dbReference type="InParanoid" id="D2W3A0"/>
<name>D2W3A0_NAEGR</name>
<dbReference type="KEGG" id="ngr:NAEGRDRAFT_75872"/>